<dbReference type="EMBL" id="JAXCLX010000003">
    <property type="protein sequence ID" value="MDY0873959.1"/>
    <property type="molecule type" value="Genomic_DNA"/>
</dbReference>
<dbReference type="InterPro" id="IPR012349">
    <property type="entry name" value="Split_barrel_FMN-bd"/>
</dbReference>
<dbReference type="RefSeq" id="WP_320502429.1">
    <property type="nucleotide sequence ID" value="NZ_JAXCLX010000003.1"/>
</dbReference>
<gene>
    <name evidence="2" type="ORF">SMD31_18605</name>
</gene>
<comment type="caution">
    <text evidence="2">The sequence shown here is derived from an EMBL/GenBank/DDBJ whole genome shotgun (WGS) entry which is preliminary data.</text>
</comment>
<name>A0ABU5E2W3_9PROT</name>
<dbReference type="PANTHER" id="PTHR34818">
    <property type="entry name" value="PROTEIN BLI-3"/>
    <property type="match status" value="1"/>
</dbReference>
<proteinExistence type="predicted"/>
<evidence type="ECO:0000313" key="3">
    <source>
        <dbReference type="Proteomes" id="UP001271769"/>
    </source>
</evidence>
<sequence>MDQAKKFQDIVAGIDTVILVSARRDGTLHARPMALAKLEPNGRAYFASAIDSPKIAELDANPQAVATFQGAKTFATLSGTVALSRDAGLIDSLWQDDWAPWFPGGKTDPQLCILVLTGTIGEYWDSSGLKDVAYRLAAIGAAMTGGDPAQPREDHGTVTF</sequence>
<dbReference type="Proteomes" id="UP001271769">
    <property type="component" value="Unassembled WGS sequence"/>
</dbReference>
<dbReference type="SUPFAM" id="SSF50475">
    <property type="entry name" value="FMN-binding split barrel"/>
    <property type="match status" value="1"/>
</dbReference>
<reference evidence="2 3" key="1">
    <citation type="journal article" date="2013" name="Antonie Van Leeuwenhoek">
        <title>Dongia rigui sp. nov., isolated from freshwater of a large wetland in Korea.</title>
        <authorList>
            <person name="Baik K.S."/>
            <person name="Hwang Y.M."/>
            <person name="Choi J.S."/>
            <person name="Kwon J."/>
            <person name="Seong C.N."/>
        </authorList>
    </citation>
    <scope>NUCLEOTIDE SEQUENCE [LARGE SCALE GENOMIC DNA]</scope>
    <source>
        <strain evidence="2 3">04SU4-P</strain>
    </source>
</reference>
<dbReference type="InterPro" id="IPR052917">
    <property type="entry name" value="Stress-Dev_Protein"/>
</dbReference>
<accession>A0ABU5E2W3</accession>
<dbReference type="InterPro" id="IPR038725">
    <property type="entry name" value="YdaG_split_barrel_FMN-bd"/>
</dbReference>
<keyword evidence="3" id="KW-1185">Reference proteome</keyword>
<evidence type="ECO:0000313" key="2">
    <source>
        <dbReference type="EMBL" id="MDY0873959.1"/>
    </source>
</evidence>
<protein>
    <submittedName>
        <fullName evidence="2">Pyridoxamine 5'-phosphate oxidase family protein</fullName>
    </submittedName>
</protein>
<dbReference type="Pfam" id="PF16242">
    <property type="entry name" value="Pyrid_ox_like"/>
    <property type="match status" value="1"/>
</dbReference>
<dbReference type="PANTHER" id="PTHR34818:SF1">
    <property type="entry name" value="PROTEIN BLI-3"/>
    <property type="match status" value="1"/>
</dbReference>
<evidence type="ECO:0000259" key="1">
    <source>
        <dbReference type="Pfam" id="PF16242"/>
    </source>
</evidence>
<dbReference type="Gene3D" id="2.30.110.10">
    <property type="entry name" value="Electron Transport, Fmn-binding Protein, Chain A"/>
    <property type="match status" value="1"/>
</dbReference>
<feature type="domain" description="General stress protein FMN-binding split barrel" evidence="1">
    <location>
        <begin position="2"/>
        <end position="146"/>
    </location>
</feature>
<organism evidence="2 3">
    <name type="scientific">Dongia rigui</name>
    <dbReference type="NCBI Taxonomy" id="940149"/>
    <lineage>
        <taxon>Bacteria</taxon>
        <taxon>Pseudomonadati</taxon>
        <taxon>Pseudomonadota</taxon>
        <taxon>Alphaproteobacteria</taxon>
        <taxon>Rhodospirillales</taxon>
        <taxon>Dongiaceae</taxon>
        <taxon>Dongia</taxon>
    </lineage>
</organism>